<dbReference type="PANTHER" id="PTHR24321:SF8">
    <property type="entry name" value="ESTRADIOL 17-BETA-DEHYDROGENASE 8-RELATED"/>
    <property type="match status" value="1"/>
</dbReference>
<dbReference type="PANTHER" id="PTHR24321">
    <property type="entry name" value="DEHYDROGENASES, SHORT CHAIN"/>
    <property type="match status" value="1"/>
</dbReference>
<dbReference type="CDD" id="cd05233">
    <property type="entry name" value="SDR_c"/>
    <property type="match status" value="1"/>
</dbReference>
<comment type="caution">
    <text evidence="3">The sequence shown here is derived from an EMBL/GenBank/DDBJ whole genome shotgun (WGS) entry which is preliminary data.</text>
</comment>
<organism evidence="3 4">
    <name type="scientific">Prauserella rugosa</name>
    <dbReference type="NCBI Taxonomy" id="43354"/>
    <lineage>
        <taxon>Bacteria</taxon>
        <taxon>Bacillati</taxon>
        <taxon>Actinomycetota</taxon>
        <taxon>Actinomycetes</taxon>
        <taxon>Pseudonocardiales</taxon>
        <taxon>Pseudonocardiaceae</taxon>
        <taxon>Prauserella</taxon>
    </lineage>
</organism>
<dbReference type="EMBL" id="VLJV01000001">
    <property type="protein sequence ID" value="TWH19654.1"/>
    <property type="molecule type" value="Genomic_DNA"/>
</dbReference>
<evidence type="ECO:0000256" key="2">
    <source>
        <dbReference type="ARBA" id="ARBA00023002"/>
    </source>
</evidence>
<keyword evidence="4" id="KW-1185">Reference proteome</keyword>
<name>A0A660CBF4_9PSEU</name>
<dbReference type="Gene3D" id="3.40.50.720">
    <property type="entry name" value="NAD(P)-binding Rossmann-like Domain"/>
    <property type="match status" value="1"/>
</dbReference>
<accession>A0A660CBF4</accession>
<keyword evidence="2" id="KW-0560">Oxidoreductase</keyword>
<dbReference type="RefSeq" id="WP_030530698.1">
    <property type="nucleotide sequence ID" value="NZ_JOIJ01000002.1"/>
</dbReference>
<protein>
    <submittedName>
        <fullName evidence="3">NAD(P)-dependent dehydrogenase (Short-subunit alcohol dehydrogenase family)</fullName>
    </submittedName>
</protein>
<dbReference type="Pfam" id="PF13561">
    <property type="entry name" value="adh_short_C2"/>
    <property type="match status" value="1"/>
</dbReference>
<comment type="similarity">
    <text evidence="1">Belongs to the short-chain dehydrogenases/reductases (SDR) family.</text>
</comment>
<dbReference type="PRINTS" id="PR00080">
    <property type="entry name" value="SDRFAMILY"/>
</dbReference>
<evidence type="ECO:0000256" key="1">
    <source>
        <dbReference type="ARBA" id="ARBA00006484"/>
    </source>
</evidence>
<dbReference type="AlphaFoldDB" id="A0A660CBF4"/>
<dbReference type="OrthoDB" id="7064009at2"/>
<evidence type="ECO:0000313" key="4">
    <source>
        <dbReference type="Proteomes" id="UP000317303"/>
    </source>
</evidence>
<proteinExistence type="inferred from homology"/>
<gene>
    <name evidence="3" type="ORF">JD82_01482</name>
</gene>
<dbReference type="SUPFAM" id="SSF51735">
    <property type="entry name" value="NAD(P)-binding Rossmann-fold domains"/>
    <property type="match status" value="1"/>
</dbReference>
<dbReference type="FunFam" id="3.40.50.720:FF:000084">
    <property type="entry name" value="Short-chain dehydrogenase reductase"/>
    <property type="match status" value="1"/>
</dbReference>
<sequence>MLLKNRTALITAGGSGMGRAAAEAFAAEGAHVIVVDVDEGAAKEVVGAIEGAGGSARAEVIDVRDLDALKSLAERVQADHGSLDVLYNNVGVPGAAGTDLALEDWDALIEINARASFYLTNYLTDALRASGNASVIFTSSSSGLVGSPYSPLYSFTKGGIIALVRSLALAFAQDGVRVNAIAPGSVDTPGLPAFFRTNTEEELAERKKAFFAQIPMGRPSQPEEIAQVALFLASDMASFVTGVTIPVDGGMTAK</sequence>
<dbReference type="GO" id="GO:0016491">
    <property type="term" value="F:oxidoreductase activity"/>
    <property type="evidence" value="ECO:0007669"/>
    <property type="project" value="UniProtKB-KW"/>
</dbReference>
<reference evidence="3 4" key="1">
    <citation type="submission" date="2019-07" db="EMBL/GenBank/DDBJ databases">
        <title>R&amp;d 2014.</title>
        <authorList>
            <person name="Klenk H.-P."/>
        </authorList>
    </citation>
    <scope>NUCLEOTIDE SEQUENCE [LARGE SCALE GENOMIC DNA]</scope>
    <source>
        <strain evidence="3 4">DSM 43194</strain>
    </source>
</reference>
<dbReference type="PRINTS" id="PR00081">
    <property type="entry name" value="GDHRDH"/>
</dbReference>
<dbReference type="InterPro" id="IPR002347">
    <property type="entry name" value="SDR_fam"/>
</dbReference>
<dbReference type="InterPro" id="IPR036291">
    <property type="entry name" value="NAD(P)-bd_dom_sf"/>
</dbReference>
<dbReference type="Proteomes" id="UP000317303">
    <property type="component" value="Unassembled WGS sequence"/>
</dbReference>
<evidence type="ECO:0000313" key="3">
    <source>
        <dbReference type="EMBL" id="TWH19654.1"/>
    </source>
</evidence>